<name>A0AAV1YRS8_9ARAC</name>
<evidence type="ECO:0000313" key="1">
    <source>
        <dbReference type="EMBL" id="CAL1261447.1"/>
    </source>
</evidence>
<comment type="caution">
    <text evidence="1">The sequence shown here is derived from an EMBL/GenBank/DDBJ whole genome shotgun (WGS) entry which is preliminary data.</text>
</comment>
<dbReference type="AlphaFoldDB" id="A0AAV1YRS8"/>
<gene>
    <name evidence="1" type="ORF">LARSCL_LOCUS400</name>
</gene>
<keyword evidence="2" id="KW-1185">Reference proteome</keyword>
<evidence type="ECO:0008006" key="3">
    <source>
        <dbReference type="Google" id="ProtNLM"/>
    </source>
</evidence>
<accession>A0AAV1YRS8</accession>
<sequence>MKVPSAVRYLGIIREIFLHVVYGFLLIVSSSESSDAYSHSCVNFIDDRTFCERVHAKRAPTLARVKKANAKKQPCFIDKEKNPVAGVGGSATPFLKDGGLAPSMIRSSPRLAIHS</sequence>
<reference evidence="1 2" key="1">
    <citation type="submission" date="2024-04" db="EMBL/GenBank/DDBJ databases">
        <authorList>
            <person name="Rising A."/>
            <person name="Reimegard J."/>
            <person name="Sonavane S."/>
            <person name="Akerstrom W."/>
            <person name="Nylinder S."/>
            <person name="Hedman E."/>
            <person name="Kallberg Y."/>
        </authorList>
    </citation>
    <scope>NUCLEOTIDE SEQUENCE [LARGE SCALE GENOMIC DNA]</scope>
</reference>
<protein>
    <recommendedName>
        <fullName evidence="3">Secreted protein</fullName>
    </recommendedName>
</protein>
<dbReference type="EMBL" id="CAXIEN010000002">
    <property type="protein sequence ID" value="CAL1261447.1"/>
    <property type="molecule type" value="Genomic_DNA"/>
</dbReference>
<dbReference type="Proteomes" id="UP001497382">
    <property type="component" value="Unassembled WGS sequence"/>
</dbReference>
<evidence type="ECO:0000313" key="2">
    <source>
        <dbReference type="Proteomes" id="UP001497382"/>
    </source>
</evidence>
<organism evidence="1 2">
    <name type="scientific">Larinioides sclopetarius</name>
    <dbReference type="NCBI Taxonomy" id="280406"/>
    <lineage>
        <taxon>Eukaryota</taxon>
        <taxon>Metazoa</taxon>
        <taxon>Ecdysozoa</taxon>
        <taxon>Arthropoda</taxon>
        <taxon>Chelicerata</taxon>
        <taxon>Arachnida</taxon>
        <taxon>Araneae</taxon>
        <taxon>Araneomorphae</taxon>
        <taxon>Entelegynae</taxon>
        <taxon>Araneoidea</taxon>
        <taxon>Araneidae</taxon>
        <taxon>Larinioides</taxon>
    </lineage>
</organism>
<proteinExistence type="predicted"/>